<organism evidence="3">
    <name type="scientific">Anguilla anguilla</name>
    <name type="common">European freshwater eel</name>
    <name type="synonym">Muraena anguilla</name>
    <dbReference type="NCBI Taxonomy" id="7936"/>
    <lineage>
        <taxon>Eukaryota</taxon>
        <taxon>Metazoa</taxon>
        <taxon>Chordata</taxon>
        <taxon>Craniata</taxon>
        <taxon>Vertebrata</taxon>
        <taxon>Euteleostomi</taxon>
        <taxon>Actinopterygii</taxon>
        <taxon>Neopterygii</taxon>
        <taxon>Teleostei</taxon>
        <taxon>Anguilliformes</taxon>
        <taxon>Anguillidae</taxon>
        <taxon>Anguilla</taxon>
    </lineage>
</organism>
<feature type="region of interest" description="Disordered" evidence="1">
    <location>
        <begin position="42"/>
        <end position="64"/>
    </location>
</feature>
<name>A0A0E9R0Q6_ANGAN</name>
<feature type="chain" id="PRO_5002431705" evidence="2">
    <location>
        <begin position="25"/>
        <end position="64"/>
    </location>
</feature>
<evidence type="ECO:0000313" key="3">
    <source>
        <dbReference type="EMBL" id="JAH21898.1"/>
    </source>
</evidence>
<feature type="signal peptide" evidence="2">
    <location>
        <begin position="1"/>
        <end position="24"/>
    </location>
</feature>
<reference evidence="3" key="1">
    <citation type="submission" date="2014-11" db="EMBL/GenBank/DDBJ databases">
        <authorList>
            <person name="Amaro Gonzalez C."/>
        </authorList>
    </citation>
    <scope>NUCLEOTIDE SEQUENCE</scope>
</reference>
<evidence type="ECO:0000256" key="2">
    <source>
        <dbReference type="SAM" id="SignalP"/>
    </source>
</evidence>
<accession>A0A0E9R0Q6</accession>
<sequence>MEMIFRMLCQWLTLMCAALQGTLTKRTPGILRYGRVRNPGNRFGSLPGDQADLAGTLSVPPLPG</sequence>
<proteinExistence type="predicted"/>
<evidence type="ECO:0000256" key="1">
    <source>
        <dbReference type="SAM" id="MobiDB-lite"/>
    </source>
</evidence>
<dbReference type="EMBL" id="GBXM01086679">
    <property type="protein sequence ID" value="JAH21898.1"/>
    <property type="molecule type" value="Transcribed_RNA"/>
</dbReference>
<keyword evidence="2" id="KW-0732">Signal</keyword>
<dbReference type="AlphaFoldDB" id="A0A0E9R0Q6"/>
<protein>
    <submittedName>
        <fullName evidence="3">Uncharacterized protein</fullName>
    </submittedName>
</protein>
<reference evidence="3" key="2">
    <citation type="journal article" date="2015" name="Fish Shellfish Immunol.">
        <title>Early steps in the European eel (Anguilla anguilla)-Vibrio vulnificus interaction in the gills: Role of the RtxA13 toxin.</title>
        <authorList>
            <person name="Callol A."/>
            <person name="Pajuelo D."/>
            <person name="Ebbesson L."/>
            <person name="Teles M."/>
            <person name="MacKenzie S."/>
            <person name="Amaro C."/>
        </authorList>
    </citation>
    <scope>NUCLEOTIDE SEQUENCE</scope>
</reference>